<evidence type="ECO:0000256" key="1">
    <source>
        <dbReference type="SAM" id="MobiDB-lite"/>
    </source>
</evidence>
<evidence type="ECO:0000313" key="3">
    <source>
        <dbReference type="EMBL" id="RLP71231.1"/>
    </source>
</evidence>
<dbReference type="PANTHER" id="PTHR35333:SF3">
    <property type="entry name" value="BETA-LACTAMASE-TYPE TRANSPEPTIDASE FOLD CONTAINING PROTEIN"/>
    <property type="match status" value="1"/>
</dbReference>
<organism evidence="3 4">
    <name type="scientific">Mycetocola reblochoni</name>
    <dbReference type="NCBI Taxonomy" id="331618"/>
    <lineage>
        <taxon>Bacteria</taxon>
        <taxon>Bacillati</taxon>
        <taxon>Actinomycetota</taxon>
        <taxon>Actinomycetes</taxon>
        <taxon>Micrococcales</taxon>
        <taxon>Microbacteriaceae</taxon>
        <taxon>Mycetocola</taxon>
    </lineage>
</organism>
<dbReference type="InterPro" id="IPR012338">
    <property type="entry name" value="Beta-lactam/transpept-like"/>
</dbReference>
<dbReference type="InterPro" id="IPR045155">
    <property type="entry name" value="Beta-lactam_cat"/>
</dbReference>
<feature type="region of interest" description="Disordered" evidence="1">
    <location>
        <begin position="1"/>
        <end position="25"/>
    </location>
</feature>
<accession>A0A3L6ZUK8</accession>
<evidence type="ECO:0000259" key="2">
    <source>
        <dbReference type="Pfam" id="PF13354"/>
    </source>
</evidence>
<comment type="caution">
    <text evidence="3">The sequence shown here is derived from an EMBL/GenBank/DDBJ whole genome shotgun (WGS) entry which is preliminary data.</text>
</comment>
<sequence>MSATQNTGRRSRPRRRPRHVSPASADSFTTGLKALEFLAHNGVKVSARIDDISSGQSLLAVDDYIVMPTASVGKVLLLIDVAAHLQDSSFPALQVLERTAQDEVAEAGLWQHLQVPALPISDVAALVAATSDTVATNVLVRAVGLDSVRRRTEAIGLRRTAMLDRVRATRGPDDAPHVSLGSMRELSWLFGSLVRGEIVDQATSGLVTEWLSGNMDLSLVASAFGMDPLAHRDGRHGLHLINKTGADSSIRVEAGVLRGPRAGVSYAVAASFADSDLRSRLAVVDALRTVGEDILEYVV</sequence>
<reference evidence="3 4" key="1">
    <citation type="submission" date="2018-10" db="EMBL/GenBank/DDBJ databases">
        <authorList>
            <person name="Li J."/>
        </authorList>
    </citation>
    <scope>NUCLEOTIDE SEQUENCE [LARGE SCALE GENOMIC DNA]</scope>
    <source>
        <strain evidence="3 4">JCM 30549</strain>
    </source>
</reference>
<keyword evidence="3" id="KW-0378">Hydrolase</keyword>
<protein>
    <submittedName>
        <fullName evidence="3">Serine hydrolase</fullName>
    </submittedName>
</protein>
<dbReference type="GO" id="GO:0046677">
    <property type="term" value="P:response to antibiotic"/>
    <property type="evidence" value="ECO:0007669"/>
    <property type="project" value="InterPro"/>
</dbReference>
<dbReference type="GO" id="GO:0008800">
    <property type="term" value="F:beta-lactamase activity"/>
    <property type="evidence" value="ECO:0007669"/>
    <property type="project" value="InterPro"/>
</dbReference>
<dbReference type="InterPro" id="IPR000871">
    <property type="entry name" value="Beta-lactam_class-A"/>
</dbReference>
<name>A0A3L6ZUK8_9MICO</name>
<feature type="compositionally biased region" description="Basic residues" evidence="1">
    <location>
        <begin position="9"/>
        <end position="19"/>
    </location>
</feature>
<dbReference type="AlphaFoldDB" id="A0A3L6ZUK8"/>
<dbReference type="Proteomes" id="UP000275395">
    <property type="component" value="Unassembled WGS sequence"/>
</dbReference>
<evidence type="ECO:0000313" key="4">
    <source>
        <dbReference type="Proteomes" id="UP000275395"/>
    </source>
</evidence>
<dbReference type="EMBL" id="RCUW01000001">
    <property type="protein sequence ID" value="RLP71231.1"/>
    <property type="molecule type" value="Genomic_DNA"/>
</dbReference>
<feature type="domain" description="Beta-lactamase class A catalytic" evidence="2">
    <location>
        <begin position="49"/>
        <end position="270"/>
    </location>
</feature>
<proteinExistence type="predicted"/>
<dbReference type="Gene3D" id="3.40.710.10">
    <property type="entry name" value="DD-peptidase/beta-lactamase superfamily"/>
    <property type="match status" value="1"/>
</dbReference>
<dbReference type="PANTHER" id="PTHR35333">
    <property type="entry name" value="BETA-LACTAMASE"/>
    <property type="match status" value="1"/>
</dbReference>
<gene>
    <name evidence="3" type="ORF">D9V30_02130</name>
</gene>
<dbReference type="SUPFAM" id="SSF56601">
    <property type="entry name" value="beta-lactamase/transpeptidase-like"/>
    <property type="match status" value="1"/>
</dbReference>
<dbReference type="Pfam" id="PF13354">
    <property type="entry name" value="Beta-lactamase2"/>
    <property type="match status" value="1"/>
</dbReference>
<dbReference type="GO" id="GO:0030655">
    <property type="term" value="P:beta-lactam antibiotic catabolic process"/>
    <property type="evidence" value="ECO:0007669"/>
    <property type="project" value="InterPro"/>
</dbReference>